<keyword evidence="7" id="KW-0833">Ubl conjugation pathway</keyword>
<gene>
    <name evidence="14" type="ORF">FBUS_08360</name>
</gene>
<evidence type="ECO:0000256" key="6">
    <source>
        <dbReference type="ARBA" id="ARBA00022692"/>
    </source>
</evidence>
<feature type="transmembrane region" description="Helical" evidence="11">
    <location>
        <begin position="33"/>
        <end position="55"/>
    </location>
</feature>
<keyword evidence="8 11" id="KW-1133">Transmembrane helix</keyword>
<feature type="transmembrane region" description="Helical" evidence="11">
    <location>
        <begin position="118"/>
        <end position="141"/>
    </location>
</feature>
<evidence type="ECO:0000256" key="7">
    <source>
        <dbReference type="ARBA" id="ARBA00022786"/>
    </source>
</evidence>
<evidence type="ECO:0000259" key="13">
    <source>
        <dbReference type="Pfam" id="PF23113"/>
    </source>
</evidence>
<feature type="chain" id="PRO_5034414380" description="RING-type E3 ubiquitin transferase" evidence="12">
    <location>
        <begin position="18"/>
        <end position="1132"/>
    </location>
</feature>
<evidence type="ECO:0000256" key="2">
    <source>
        <dbReference type="ARBA" id="ARBA00004141"/>
    </source>
</evidence>
<keyword evidence="9 11" id="KW-0472">Membrane</keyword>
<name>A0A8E0RK08_9TREM</name>
<feature type="transmembrane region" description="Helical" evidence="11">
    <location>
        <begin position="823"/>
        <end position="841"/>
    </location>
</feature>
<reference evidence="14" key="1">
    <citation type="submission" date="2019-05" db="EMBL/GenBank/DDBJ databases">
        <title>Annotation for the trematode Fasciolopsis buski.</title>
        <authorList>
            <person name="Choi Y.-J."/>
        </authorList>
    </citation>
    <scope>NUCLEOTIDE SEQUENCE</scope>
    <source>
        <strain evidence="14">HT</strain>
        <tissue evidence="14">Whole worm</tissue>
    </source>
</reference>
<feature type="domain" description="E3 ubiquitin-protein ligase MARCHF6-like C-terminal" evidence="13">
    <location>
        <begin position="933"/>
        <end position="1099"/>
    </location>
</feature>
<dbReference type="Pfam" id="PF23113">
    <property type="entry name" value="MARCHF6_C"/>
    <property type="match status" value="1"/>
</dbReference>
<evidence type="ECO:0000313" key="15">
    <source>
        <dbReference type="Proteomes" id="UP000728185"/>
    </source>
</evidence>
<feature type="region of interest" description="Disordered" evidence="10">
    <location>
        <begin position="692"/>
        <end position="762"/>
    </location>
</feature>
<evidence type="ECO:0000256" key="11">
    <source>
        <dbReference type="SAM" id="Phobius"/>
    </source>
</evidence>
<feature type="transmembrane region" description="Helical" evidence="11">
    <location>
        <begin position="847"/>
        <end position="868"/>
    </location>
</feature>
<keyword evidence="12" id="KW-0732">Signal</keyword>
<feature type="transmembrane region" description="Helical" evidence="11">
    <location>
        <begin position="392"/>
        <end position="414"/>
    </location>
</feature>
<feature type="transmembrane region" description="Helical" evidence="11">
    <location>
        <begin position="582"/>
        <end position="604"/>
    </location>
</feature>
<feature type="region of interest" description="Disordered" evidence="10">
    <location>
        <begin position="318"/>
        <end position="362"/>
    </location>
</feature>
<feature type="region of interest" description="Disordered" evidence="10">
    <location>
        <begin position="260"/>
        <end position="304"/>
    </location>
</feature>
<dbReference type="PANTHER" id="PTHR13145:SF0">
    <property type="entry name" value="E3 UBIQUITIN-PROTEIN LIGASE MARCHF6"/>
    <property type="match status" value="1"/>
</dbReference>
<evidence type="ECO:0000256" key="4">
    <source>
        <dbReference type="ARBA" id="ARBA00012483"/>
    </source>
</evidence>
<evidence type="ECO:0000256" key="1">
    <source>
        <dbReference type="ARBA" id="ARBA00000900"/>
    </source>
</evidence>
<evidence type="ECO:0000256" key="12">
    <source>
        <dbReference type="SAM" id="SignalP"/>
    </source>
</evidence>
<feature type="transmembrane region" description="Helical" evidence="11">
    <location>
        <begin position="1028"/>
        <end position="1049"/>
    </location>
</feature>
<dbReference type="GO" id="GO:0036503">
    <property type="term" value="P:ERAD pathway"/>
    <property type="evidence" value="ECO:0007669"/>
    <property type="project" value="TreeGrafter"/>
</dbReference>
<evidence type="ECO:0000256" key="3">
    <source>
        <dbReference type="ARBA" id="ARBA00004906"/>
    </source>
</evidence>
<comment type="subcellular location">
    <subcellularLocation>
        <location evidence="2">Membrane</location>
        <topology evidence="2">Multi-pass membrane protein</topology>
    </subcellularLocation>
</comment>
<organism evidence="14 15">
    <name type="scientific">Fasciolopsis buskii</name>
    <dbReference type="NCBI Taxonomy" id="27845"/>
    <lineage>
        <taxon>Eukaryota</taxon>
        <taxon>Metazoa</taxon>
        <taxon>Spiralia</taxon>
        <taxon>Lophotrochozoa</taxon>
        <taxon>Platyhelminthes</taxon>
        <taxon>Trematoda</taxon>
        <taxon>Digenea</taxon>
        <taxon>Plagiorchiida</taxon>
        <taxon>Echinostomata</taxon>
        <taxon>Echinostomatoidea</taxon>
        <taxon>Fasciolidae</taxon>
        <taxon>Fasciolopsis</taxon>
    </lineage>
</organism>
<comment type="caution">
    <text evidence="14">The sequence shown here is derived from an EMBL/GenBank/DDBJ whole genome shotgun (WGS) entry which is preliminary data.</text>
</comment>
<feature type="transmembrane region" description="Helical" evidence="11">
    <location>
        <begin position="784"/>
        <end position="811"/>
    </location>
</feature>
<dbReference type="InterPro" id="IPR056521">
    <property type="entry name" value="MARCHF6-like_C"/>
</dbReference>
<dbReference type="PANTHER" id="PTHR13145">
    <property type="entry name" value="SSM4 PROTEIN"/>
    <property type="match status" value="1"/>
</dbReference>
<feature type="transmembrane region" description="Helical" evidence="11">
    <location>
        <begin position="434"/>
        <end position="456"/>
    </location>
</feature>
<protein>
    <recommendedName>
        <fullName evidence="4">RING-type E3 ubiquitin transferase</fullName>
        <ecNumber evidence="4">2.3.2.27</ecNumber>
    </recommendedName>
</protein>
<feature type="compositionally biased region" description="Basic and acidic residues" evidence="10">
    <location>
        <begin position="743"/>
        <end position="753"/>
    </location>
</feature>
<comment type="pathway">
    <text evidence="3">Protein modification; protein ubiquitination.</text>
</comment>
<feature type="transmembrane region" description="Helical" evidence="11">
    <location>
        <begin position="524"/>
        <end position="544"/>
    </location>
</feature>
<feature type="compositionally biased region" description="Polar residues" evidence="10">
    <location>
        <begin position="264"/>
        <end position="300"/>
    </location>
</feature>
<feature type="transmembrane region" description="Helical" evidence="11">
    <location>
        <begin position="477"/>
        <end position="504"/>
    </location>
</feature>
<feature type="transmembrane region" description="Helical" evidence="11">
    <location>
        <begin position="169"/>
        <end position="188"/>
    </location>
</feature>
<sequence>MTTCIFYLQIFAAFVDAMVPPQGLYFTHACALAALSTFIKIDIFIFPFGTIPFNIESTSKRGISLVRWLHYSKRHTCELCHHRFAFSPIYALGTPRFIPFRVLVAGLVRSARRSVLNWMHLVLVFLAWLIVVPLTACRIYRCLFTGSVSSLLTLPLDMLSTKHLLQDCLQGFTIVILASAAFLGYISLREQLIQGGRPAWLEQDAVAGNGNILSILSDDRANRNRHNFPDLLNLFGAANIGADVGVAAGPNAPVDAAVEEPMATPSSADQAGSETVSHGSPSGTNSDLSLSSNTEQSISHSTEDRALQPHQMGLQADVLGQPNGWHRGDVEHDDDGTNNGDQGPSGNDPSLDGGAADEDWPGVAEDAGEVGEAMNWDRLLGLDGSLAFLEHVLWLIALDTLFIVIFAFCPYHMGQFTVAGFKLEKMIEVTHVEGLTTGIIGYVIFAAALVLLHYIFRLLGMPNACYWTGLCYVYIKVALVSLLELGIFPVLCGLWIDACTLSLFNSTLTQRAVVLNHAPIAFTFIHWAMGMLYIFYMASLLILARGVVRPGVFRFVYHFVDPDFKPIQDMIMQPLHIYLQRLIATYSIWGILIVLMLWFPLEVIRRTIPGFLPYQINVAHESPLDYSVEIILIQVVLPFLLDAHAKATVRQWLRGWCILVSWLLGIRSFLLGDVPLQPGDIIVTEDGQEIPYSPAGSHSTNNAAAERAVSSFRQTPATEQPEGQDRILHSSDGAIPLPNSEADSDHSHADEPQHGPQGVEEEEDLTRFMPYKKPTWFTLRLTGFLVIVLASLMFLSTILLFCPIGLGRLVFSLISVTNTQKHDAVALVIGLTVLGFLLRVASCLPTLLRSVCHSLASLLLWFSHLFCWSRRLHVLRIWTRSGTTCEIAIPRPALPAPVRQTSSSLANGNSGAENISSTAAFTRAFGGRLYLASRLTLQAVRLGCVTLVLLVLLPLALGLLINLVFITPFQVAPRKTLIFGFWEHWISGIMHLKVIVLITMASPPWWLRRRLEVVQNEVITYRFNARSSRILSETAPLLSLVGLSLAIPYLLSHYTWSWIYHYPEFSLRYLYPAGFLLVVAIFICCFQIKQLQKLYMRIKDERYLIGRRLVNCGSPGPSDDSQALTLSTNITT</sequence>
<feature type="compositionally biased region" description="Polar residues" evidence="10">
    <location>
        <begin position="337"/>
        <end position="348"/>
    </location>
</feature>
<comment type="catalytic activity">
    <reaction evidence="1">
        <text>S-ubiquitinyl-[E2 ubiquitin-conjugating enzyme]-L-cysteine + [acceptor protein]-L-lysine = [E2 ubiquitin-conjugating enzyme]-L-cysteine + N(6)-ubiquitinyl-[acceptor protein]-L-lysine.</text>
        <dbReference type="EC" id="2.3.2.27"/>
    </reaction>
</comment>
<dbReference type="EC" id="2.3.2.27" evidence="4"/>
<feature type="transmembrane region" description="Helical" evidence="11">
    <location>
        <begin position="1069"/>
        <end position="1088"/>
    </location>
</feature>
<dbReference type="GO" id="GO:0061630">
    <property type="term" value="F:ubiquitin protein ligase activity"/>
    <property type="evidence" value="ECO:0007669"/>
    <property type="project" value="UniProtKB-EC"/>
</dbReference>
<keyword evidence="5" id="KW-0808">Transferase</keyword>
<evidence type="ECO:0000256" key="10">
    <source>
        <dbReference type="SAM" id="MobiDB-lite"/>
    </source>
</evidence>
<dbReference type="GO" id="GO:0005789">
    <property type="term" value="C:endoplasmic reticulum membrane"/>
    <property type="evidence" value="ECO:0007669"/>
    <property type="project" value="TreeGrafter"/>
</dbReference>
<accession>A0A8E0RK08</accession>
<proteinExistence type="predicted"/>
<evidence type="ECO:0000313" key="14">
    <source>
        <dbReference type="EMBL" id="KAA0183440.1"/>
    </source>
</evidence>
<keyword evidence="6 11" id="KW-0812">Transmembrane</keyword>
<feature type="signal peptide" evidence="12">
    <location>
        <begin position="1"/>
        <end position="17"/>
    </location>
</feature>
<dbReference type="OrthoDB" id="1108038at2759"/>
<dbReference type="Proteomes" id="UP000728185">
    <property type="component" value="Unassembled WGS sequence"/>
</dbReference>
<keyword evidence="15" id="KW-1185">Reference proteome</keyword>
<feature type="transmembrane region" description="Helical" evidence="11">
    <location>
        <begin position="985"/>
        <end position="1007"/>
    </location>
</feature>
<dbReference type="EMBL" id="LUCM01011799">
    <property type="protein sequence ID" value="KAA0183440.1"/>
    <property type="molecule type" value="Genomic_DNA"/>
</dbReference>
<evidence type="ECO:0000256" key="5">
    <source>
        <dbReference type="ARBA" id="ARBA00022679"/>
    </source>
</evidence>
<feature type="transmembrane region" description="Helical" evidence="11">
    <location>
        <begin position="942"/>
        <end position="965"/>
    </location>
</feature>
<evidence type="ECO:0000256" key="9">
    <source>
        <dbReference type="ARBA" id="ARBA00023136"/>
    </source>
</evidence>
<evidence type="ECO:0000256" key="8">
    <source>
        <dbReference type="ARBA" id="ARBA00022989"/>
    </source>
</evidence>
<dbReference type="AlphaFoldDB" id="A0A8E0RK08"/>